<organism evidence="4 5">
    <name type="scientific">Opisthorchis viverrini</name>
    <name type="common">Southeast Asian liver fluke</name>
    <dbReference type="NCBI Taxonomy" id="6198"/>
    <lineage>
        <taxon>Eukaryota</taxon>
        <taxon>Metazoa</taxon>
        <taxon>Spiralia</taxon>
        <taxon>Lophotrochozoa</taxon>
        <taxon>Platyhelminthes</taxon>
        <taxon>Trematoda</taxon>
        <taxon>Digenea</taxon>
        <taxon>Opisthorchiida</taxon>
        <taxon>Opisthorchiata</taxon>
        <taxon>Opisthorchiidae</taxon>
        <taxon>Opisthorchis</taxon>
    </lineage>
</organism>
<dbReference type="PANTHER" id="PTHR10894:SF0">
    <property type="entry name" value="NUCLEOLAR PROTEIN 56"/>
    <property type="match status" value="1"/>
</dbReference>
<evidence type="ECO:0000256" key="2">
    <source>
        <dbReference type="SAM" id="MobiDB-lite"/>
    </source>
</evidence>
<feature type="non-terminal residue" evidence="4">
    <location>
        <position position="1"/>
    </location>
</feature>
<dbReference type="Proteomes" id="UP000243686">
    <property type="component" value="Unassembled WGS sequence"/>
</dbReference>
<keyword evidence="5" id="KW-1185">Reference proteome</keyword>
<dbReference type="SUPFAM" id="SSF89124">
    <property type="entry name" value="Nop domain"/>
    <property type="match status" value="2"/>
</dbReference>
<dbReference type="GO" id="GO:0032040">
    <property type="term" value="C:small-subunit processome"/>
    <property type="evidence" value="ECO:0007669"/>
    <property type="project" value="InterPro"/>
</dbReference>
<dbReference type="Pfam" id="PF08156">
    <property type="entry name" value="NOP5NT"/>
    <property type="match status" value="1"/>
</dbReference>
<dbReference type="Gene3D" id="1.10.246.90">
    <property type="entry name" value="Nop domain"/>
    <property type="match status" value="1"/>
</dbReference>
<dbReference type="AlphaFoldDB" id="A0A1S8WJY9"/>
<evidence type="ECO:0000313" key="5">
    <source>
        <dbReference type="Proteomes" id="UP000243686"/>
    </source>
</evidence>
<dbReference type="EMBL" id="KV906429">
    <property type="protein sequence ID" value="OON14759.1"/>
    <property type="molecule type" value="Genomic_DNA"/>
</dbReference>
<reference evidence="4 5" key="1">
    <citation type="submission" date="2015-03" db="EMBL/GenBank/DDBJ databases">
        <title>Draft genome of the nematode, Opisthorchis viverrini.</title>
        <authorList>
            <person name="Mitreva M."/>
        </authorList>
    </citation>
    <scope>NUCLEOTIDE SEQUENCE [LARGE SCALE GENOMIC DNA]</scope>
    <source>
        <strain evidence="4">Khon Kaen</strain>
    </source>
</reference>
<dbReference type="InterPro" id="IPR036070">
    <property type="entry name" value="Nop_dom_sf"/>
</dbReference>
<dbReference type="InterPro" id="IPR045056">
    <property type="entry name" value="Nop56/Nop58"/>
</dbReference>
<dbReference type="PANTHER" id="PTHR10894">
    <property type="entry name" value="NUCLEOLAR PROTEIN 5 NUCLEOLAR PROTEIN NOP5 NOP58"/>
    <property type="match status" value="1"/>
</dbReference>
<proteinExistence type="predicted"/>
<feature type="region of interest" description="Disordered" evidence="2">
    <location>
        <begin position="662"/>
        <end position="707"/>
    </location>
</feature>
<dbReference type="InterPro" id="IPR012974">
    <property type="entry name" value="NOP58/56_N"/>
</dbReference>
<evidence type="ECO:0000259" key="3">
    <source>
        <dbReference type="PROSITE" id="PS51358"/>
    </source>
</evidence>
<accession>A0A1S8WJY9</accession>
<dbReference type="InterPro" id="IPR042239">
    <property type="entry name" value="Nop_C"/>
</dbReference>
<dbReference type="GO" id="GO:0030515">
    <property type="term" value="F:snoRNA binding"/>
    <property type="evidence" value="ECO:0007669"/>
    <property type="project" value="InterPro"/>
</dbReference>
<dbReference type="PROSITE" id="PS51358">
    <property type="entry name" value="NOP"/>
    <property type="match status" value="1"/>
</dbReference>
<name>A0A1S8WJY9_OPIVI</name>
<protein>
    <recommendedName>
        <fullName evidence="1">Nucleolar protein 56</fullName>
    </recommendedName>
</protein>
<feature type="domain" description="Nop" evidence="3">
    <location>
        <begin position="385"/>
        <end position="589"/>
    </location>
</feature>
<dbReference type="Pfam" id="PF01798">
    <property type="entry name" value="Nop"/>
    <property type="match status" value="3"/>
</dbReference>
<feature type="region of interest" description="Disordered" evidence="2">
    <location>
        <begin position="482"/>
        <end position="501"/>
    </location>
</feature>
<evidence type="ECO:0000256" key="1">
    <source>
        <dbReference type="ARBA" id="ARBA00040742"/>
    </source>
</evidence>
<sequence>LIVPTQLKHIIAKDSDVDRSDETLINLLNKPHGNTPKLSVAHMLPISDTFNPTLAIDGSRSHLPYFNLAIKTQQHFVLFEHATGFALFRVKEFDEITRNFTAHVNAFIKPVGFVHFKSVNEAVENVQAVADGNVSLLLRQFIRSNVPPKSSVLGVSEESLGKAILALDFGFECVWHDAIREILRVIRLNFARLAKSLLTQPGDALSLALGSTRKATTSGLEEVSAGRVAESRARLVVALARARAQLNLPQHLADTAVVRALTLIDELDANLARSVTRLRASYTAHFPELCQPSFNNCPYLEDFDLIRLIASCPSRPAILESNDLESCLSDPTLVTKIKEAARDSIGCDLQEPDAENLKIFASRLDRMIQMRQQYADLLARRVKSLVPNLFALLGSTLPQTASTGPNSSTSTTKLANSLSAPLVAARLIANAGSVTRLANMPTSRVLSLGASKALFRKSGAVAAVSTGLLSTAAMDKLTAVSDETTPSNEQTSPGKPSHALTSSELKYVSANRLQPTTVRRRAARLLASKCSLACRADCFRCHNPAELHIANDGSSACPSAEFEDPRLTSGLYGTELGHDVRRQLRVWAETNGVHPERTEEQIKIQRERRKKYRKVKRKAWLVRKLSCAAGGHADGPNTVTTMDGCPKLERMDIDSDDYLVPESQVNVNSGNPTPSFLSETRNAPPAPKRKSHAACKSSVNANKASGRIKAKRVVSVNG</sequence>
<dbReference type="InterPro" id="IPR002687">
    <property type="entry name" value="Nop_dom"/>
</dbReference>
<feature type="non-terminal residue" evidence="4">
    <location>
        <position position="718"/>
    </location>
</feature>
<gene>
    <name evidence="4" type="ORF">X801_09446</name>
</gene>
<dbReference type="GO" id="GO:0031428">
    <property type="term" value="C:box C/D methylation guide snoRNP complex"/>
    <property type="evidence" value="ECO:0007669"/>
    <property type="project" value="InterPro"/>
</dbReference>
<evidence type="ECO:0000313" key="4">
    <source>
        <dbReference type="EMBL" id="OON14759.1"/>
    </source>
</evidence>
<dbReference type="Gene3D" id="1.10.287.4070">
    <property type="match status" value="1"/>
</dbReference>
<feature type="compositionally biased region" description="Polar residues" evidence="2">
    <location>
        <begin position="663"/>
        <end position="681"/>
    </location>
</feature>